<dbReference type="Pfam" id="PF13361">
    <property type="entry name" value="UvrD_C"/>
    <property type="match status" value="1"/>
</dbReference>
<protein>
    <recommendedName>
        <fullName evidence="7">DNA 3'-5' helicase</fullName>
        <ecNumber evidence="7">5.6.2.4</ecNumber>
    </recommendedName>
</protein>
<comment type="catalytic activity">
    <reaction evidence="6">
        <text>Couples ATP hydrolysis with the unwinding of duplex DNA by translocating in the 3'-5' direction.</text>
        <dbReference type="EC" id="5.6.2.4"/>
    </reaction>
</comment>
<dbReference type="GO" id="GO:0043138">
    <property type="term" value="F:3'-5' DNA helicase activity"/>
    <property type="evidence" value="ECO:0007669"/>
    <property type="project" value="UniProtKB-EC"/>
</dbReference>
<dbReference type="RefSeq" id="WP_269966051.1">
    <property type="nucleotide sequence ID" value="NZ_JAKMUS010000016.1"/>
</dbReference>
<dbReference type="AlphaFoldDB" id="A0A9X3RJN1"/>
<comment type="caution">
    <text evidence="12">The sequence shown here is derived from an EMBL/GenBank/DDBJ whole genome shotgun (WGS) entry which is preliminary data.</text>
</comment>
<evidence type="ECO:0000259" key="11">
    <source>
        <dbReference type="PROSITE" id="PS51198"/>
    </source>
</evidence>
<dbReference type="PANTHER" id="PTHR11070">
    <property type="entry name" value="UVRD / RECB / PCRA DNA HELICASE FAMILY MEMBER"/>
    <property type="match status" value="1"/>
</dbReference>
<dbReference type="SUPFAM" id="SSF52540">
    <property type="entry name" value="P-loop containing nucleoside triphosphate hydrolases"/>
    <property type="match status" value="1"/>
</dbReference>
<dbReference type="InterPro" id="IPR000212">
    <property type="entry name" value="DNA_helicase_UvrD/REP"/>
</dbReference>
<reference evidence="12" key="1">
    <citation type="submission" date="2022-02" db="EMBL/GenBank/DDBJ databases">
        <title>Corynebacterium sp. from urogenital microbiome.</title>
        <authorList>
            <person name="Cappelli E.A."/>
            <person name="Ribeiro T.G."/>
            <person name="Peixe L."/>
        </authorList>
    </citation>
    <scope>NUCLEOTIDE SEQUENCE</scope>
    <source>
        <strain evidence="12">C8Ua_172</strain>
    </source>
</reference>
<dbReference type="GO" id="GO:0016787">
    <property type="term" value="F:hydrolase activity"/>
    <property type="evidence" value="ECO:0007669"/>
    <property type="project" value="UniProtKB-UniRule"/>
</dbReference>
<dbReference type="Pfam" id="PF00580">
    <property type="entry name" value="UvrD-helicase"/>
    <property type="match status" value="1"/>
</dbReference>
<evidence type="ECO:0000256" key="8">
    <source>
        <dbReference type="ARBA" id="ARBA00048988"/>
    </source>
</evidence>
<evidence type="ECO:0000256" key="10">
    <source>
        <dbReference type="SAM" id="Coils"/>
    </source>
</evidence>
<feature type="coiled-coil region" evidence="10">
    <location>
        <begin position="127"/>
        <end position="154"/>
    </location>
</feature>
<evidence type="ECO:0000256" key="9">
    <source>
        <dbReference type="PROSITE-ProRule" id="PRU00560"/>
    </source>
</evidence>
<keyword evidence="4 9" id="KW-0067">ATP-binding</keyword>
<dbReference type="PANTHER" id="PTHR11070:SF2">
    <property type="entry name" value="ATP-DEPENDENT DNA HELICASE SRS2"/>
    <property type="match status" value="1"/>
</dbReference>
<evidence type="ECO:0000313" key="13">
    <source>
        <dbReference type="Proteomes" id="UP001146468"/>
    </source>
</evidence>
<sequence length="793" mass="87649">MVTFSFYSSLKLDGALYKPVMNFLQKLAEDPTNPSLRIKSLTNAVDKRVRTGRVNDQFRAVLFEIKDAETHHFVLVDVDSHDEGNAKAERLDPSRLRLAVNPVNGLTQLLVEDAPADAEDAQETESERKAKAAAQAAQELADEQQRQAEELTEKVGVEPVGVGKDKPAPCTEMERNGYTPESLYEELGIDRALADSVWLAESEDELQLLLDSRPTWEQDAVLGLAVGYTVEQVRESLGLEKVEQSSTEDDEDARLLAGLRHPAAELDFAYVDDVDTESLRAVIDAGSFDQWRVYIHPEQRRMAEGPRSGSSRVFGGAGTGKTVVAVHRANNLARRAISNQDPGDLPPRVLLTTFTKGLAQGLKSQLNALNPHYPEASNPGDEGIWVDNIDAVVRQVLTMASPTEVEEATKRVLGLGAPRVRPYLERDAEQVWETALESASDELPRSIANLTFLQQEYEGVVLAGAITSQAEYLKVARAGRGTPLNRKQRKLVWAIMESVMQTQAVDGKLFWPTMSAVGAEALNVRYENGGGSLFDHVVVDEAQDFNAGHWRFLRACVAEGKNDIFIAEDSHQRIYGQPLTLSRFGISTRGRASTRLTLNYRTTKENLEYALRILVGEEGLAYLDAEGETDSVAHYRSARTGPQPYLVRVDSEAQEFDVADHFISKWMDSDTDVHIGVMCRTRGQISRVVAGLADKGIDAVATRNAERASHEQVSVMTMHGAKGMEFTHVILMGVGKEIMPLRFRLKDLSEEDAREALQRERSLLYVAASRARDELVITATGEPSELLPAVSEE</sequence>
<keyword evidence="5" id="KW-0413">Isomerase</keyword>
<keyword evidence="3 9" id="KW-0347">Helicase</keyword>
<dbReference type="Proteomes" id="UP001146468">
    <property type="component" value="Unassembled WGS sequence"/>
</dbReference>
<dbReference type="GO" id="GO:0003677">
    <property type="term" value="F:DNA binding"/>
    <property type="evidence" value="ECO:0007669"/>
    <property type="project" value="InterPro"/>
</dbReference>
<dbReference type="EC" id="5.6.2.4" evidence="7"/>
<evidence type="ECO:0000256" key="6">
    <source>
        <dbReference type="ARBA" id="ARBA00034617"/>
    </source>
</evidence>
<keyword evidence="13" id="KW-1185">Reference proteome</keyword>
<gene>
    <name evidence="12" type="ORF">L8U60_09080</name>
</gene>
<keyword evidence="10" id="KW-0175">Coiled coil</keyword>
<feature type="binding site" evidence="9">
    <location>
        <begin position="315"/>
        <end position="322"/>
    </location>
    <ligand>
        <name>ATP</name>
        <dbReference type="ChEBI" id="CHEBI:30616"/>
    </ligand>
</feature>
<evidence type="ECO:0000256" key="4">
    <source>
        <dbReference type="ARBA" id="ARBA00022840"/>
    </source>
</evidence>
<dbReference type="InterPro" id="IPR014016">
    <property type="entry name" value="UvrD-like_ATP-bd"/>
</dbReference>
<dbReference type="EMBL" id="JAKMUS010000016">
    <property type="protein sequence ID" value="MCZ9294634.1"/>
    <property type="molecule type" value="Genomic_DNA"/>
</dbReference>
<dbReference type="InterPro" id="IPR027417">
    <property type="entry name" value="P-loop_NTPase"/>
</dbReference>
<evidence type="ECO:0000256" key="1">
    <source>
        <dbReference type="ARBA" id="ARBA00022741"/>
    </source>
</evidence>
<proteinExistence type="predicted"/>
<organism evidence="12 13">
    <name type="scientific">Corynebacterium meitnerae</name>
    <dbReference type="NCBI Taxonomy" id="2913498"/>
    <lineage>
        <taxon>Bacteria</taxon>
        <taxon>Bacillati</taxon>
        <taxon>Actinomycetota</taxon>
        <taxon>Actinomycetes</taxon>
        <taxon>Mycobacteriales</taxon>
        <taxon>Corynebacteriaceae</taxon>
        <taxon>Corynebacterium</taxon>
    </lineage>
</organism>
<evidence type="ECO:0000313" key="12">
    <source>
        <dbReference type="EMBL" id="MCZ9294634.1"/>
    </source>
</evidence>
<dbReference type="PROSITE" id="PS51198">
    <property type="entry name" value="UVRD_HELICASE_ATP_BIND"/>
    <property type="match status" value="1"/>
</dbReference>
<evidence type="ECO:0000256" key="7">
    <source>
        <dbReference type="ARBA" id="ARBA00034808"/>
    </source>
</evidence>
<name>A0A9X3RJN1_9CORY</name>
<evidence type="ECO:0000256" key="5">
    <source>
        <dbReference type="ARBA" id="ARBA00023235"/>
    </source>
</evidence>
<comment type="catalytic activity">
    <reaction evidence="8">
        <text>ATP + H2O = ADP + phosphate + H(+)</text>
        <dbReference type="Rhea" id="RHEA:13065"/>
        <dbReference type="ChEBI" id="CHEBI:15377"/>
        <dbReference type="ChEBI" id="CHEBI:15378"/>
        <dbReference type="ChEBI" id="CHEBI:30616"/>
        <dbReference type="ChEBI" id="CHEBI:43474"/>
        <dbReference type="ChEBI" id="CHEBI:456216"/>
        <dbReference type="EC" id="5.6.2.4"/>
    </reaction>
</comment>
<keyword evidence="2 9" id="KW-0378">Hydrolase</keyword>
<evidence type="ECO:0000256" key="2">
    <source>
        <dbReference type="ARBA" id="ARBA00022801"/>
    </source>
</evidence>
<keyword evidence="1 9" id="KW-0547">Nucleotide-binding</keyword>
<accession>A0A9X3RJN1</accession>
<dbReference type="GO" id="GO:0005524">
    <property type="term" value="F:ATP binding"/>
    <property type="evidence" value="ECO:0007669"/>
    <property type="project" value="UniProtKB-UniRule"/>
</dbReference>
<dbReference type="InterPro" id="IPR014017">
    <property type="entry name" value="DNA_helicase_UvrD-like_C"/>
</dbReference>
<evidence type="ECO:0000256" key="3">
    <source>
        <dbReference type="ARBA" id="ARBA00022806"/>
    </source>
</evidence>
<dbReference type="Gene3D" id="3.40.50.300">
    <property type="entry name" value="P-loop containing nucleotide triphosphate hydrolases"/>
    <property type="match status" value="2"/>
</dbReference>
<dbReference type="GO" id="GO:0000725">
    <property type="term" value="P:recombinational repair"/>
    <property type="evidence" value="ECO:0007669"/>
    <property type="project" value="TreeGrafter"/>
</dbReference>
<feature type="domain" description="UvrD-like helicase ATP-binding" evidence="11">
    <location>
        <begin position="294"/>
        <end position="603"/>
    </location>
</feature>